<gene>
    <name evidence="1" type="ORF">C1881_06230</name>
</gene>
<dbReference type="AlphaFoldDB" id="A0A369LET8"/>
<dbReference type="RefSeq" id="WP_114615673.1">
    <property type="nucleotide sequence ID" value="NZ_PPTO01000009.1"/>
</dbReference>
<reference evidence="1 2" key="1">
    <citation type="journal article" date="2018" name="Elife">
        <title>Discovery and characterization of a prevalent human gut bacterial enzyme sufficient for the inactivation of a family of plant toxins.</title>
        <authorList>
            <person name="Koppel N."/>
            <person name="Bisanz J.E."/>
            <person name="Pandelia M.E."/>
            <person name="Turnbaugh P.J."/>
            <person name="Balskus E.P."/>
        </authorList>
    </citation>
    <scope>NUCLEOTIDE SEQUENCE [LARGE SCALE GENOMIC DNA]</scope>
    <source>
        <strain evidence="1 2">OB21 GAM31</strain>
    </source>
</reference>
<accession>A0A369LET8</accession>
<proteinExistence type="predicted"/>
<name>A0A369LET8_9ACTN</name>
<dbReference type="Proteomes" id="UP000253975">
    <property type="component" value="Unassembled WGS sequence"/>
</dbReference>
<organism evidence="1 2">
    <name type="scientific">Slackia isoflavoniconvertens</name>
    <dbReference type="NCBI Taxonomy" id="572010"/>
    <lineage>
        <taxon>Bacteria</taxon>
        <taxon>Bacillati</taxon>
        <taxon>Actinomycetota</taxon>
        <taxon>Coriobacteriia</taxon>
        <taxon>Eggerthellales</taxon>
        <taxon>Eggerthellaceae</taxon>
        <taxon>Slackia</taxon>
    </lineage>
</organism>
<sequence>MFQQDYLMRLIWQFVEAMRRTVEKDDDPDAKAASVEDAIANALEMDANVVLGLAPESFAGILSVSGTDPHVVEYLVRGMALESYYLEQADKQQAAQLRFDQACALAAAYGIEAPAAGEIPVMNDFDEMLEADGIAGEE</sequence>
<protein>
    <submittedName>
        <fullName evidence="1">Uncharacterized protein</fullName>
    </submittedName>
</protein>
<evidence type="ECO:0000313" key="2">
    <source>
        <dbReference type="Proteomes" id="UP000253975"/>
    </source>
</evidence>
<dbReference type="EMBL" id="PPTO01000009">
    <property type="protein sequence ID" value="RDB58163.1"/>
    <property type="molecule type" value="Genomic_DNA"/>
</dbReference>
<comment type="caution">
    <text evidence="1">The sequence shown here is derived from an EMBL/GenBank/DDBJ whole genome shotgun (WGS) entry which is preliminary data.</text>
</comment>
<evidence type="ECO:0000313" key="1">
    <source>
        <dbReference type="EMBL" id="RDB58163.1"/>
    </source>
</evidence>